<reference evidence="1" key="1">
    <citation type="journal article" date="2020" name="mSystems">
        <title>Genome- and Community-Level Interaction Insights into Carbon Utilization and Element Cycling Functions of Hydrothermarchaeota in Hydrothermal Sediment.</title>
        <authorList>
            <person name="Zhou Z."/>
            <person name="Liu Y."/>
            <person name="Xu W."/>
            <person name="Pan J."/>
            <person name="Luo Z.H."/>
            <person name="Li M."/>
        </authorList>
    </citation>
    <scope>NUCLEOTIDE SEQUENCE [LARGE SCALE GENOMIC DNA]</scope>
    <source>
        <strain evidence="1">SpSt-732</strain>
    </source>
</reference>
<name>A0A7C4BC69_9CREN</name>
<gene>
    <name evidence="1" type="ORF">ENV14_05320</name>
</gene>
<dbReference type="EMBL" id="DTFF01000044">
    <property type="protein sequence ID" value="HGI87793.1"/>
    <property type="molecule type" value="Genomic_DNA"/>
</dbReference>
<comment type="caution">
    <text evidence="1">The sequence shown here is derived from an EMBL/GenBank/DDBJ whole genome shotgun (WGS) entry which is preliminary data.</text>
</comment>
<protein>
    <submittedName>
        <fullName evidence="1">Uncharacterized protein</fullName>
    </submittedName>
</protein>
<accession>A0A7C4BC69</accession>
<evidence type="ECO:0000313" key="1">
    <source>
        <dbReference type="EMBL" id="HGI87793.1"/>
    </source>
</evidence>
<dbReference type="AlphaFoldDB" id="A0A7C4BC69"/>
<sequence length="172" mass="19005">MLTILASIAVEESFGLIRAAKTLIGCGLRAEDLHINTFRNTIAIRIQALEKLDCITMVRGFTTAELRYIVECSGSVKSVMRELGFKTVPLESQRIVGYKIFKDYTIVVKKTSASNTFFITICNIKSFSTPLPTSACVYSIAKLEDVEKLKRLGGVLIELGKTFSELCKPTPS</sequence>
<proteinExistence type="predicted"/>
<organism evidence="1">
    <name type="scientific">Ignisphaera aggregans</name>
    <dbReference type="NCBI Taxonomy" id="334771"/>
    <lineage>
        <taxon>Archaea</taxon>
        <taxon>Thermoproteota</taxon>
        <taxon>Thermoprotei</taxon>
        <taxon>Desulfurococcales</taxon>
        <taxon>Desulfurococcaceae</taxon>
        <taxon>Ignisphaera</taxon>
    </lineage>
</organism>